<gene>
    <name evidence="2" type="ORF">KUF71_021461</name>
</gene>
<feature type="compositionally biased region" description="Basic residues" evidence="1">
    <location>
        <begin position="1"/>
        <end position="11"/>
    </location>
</feature>
<proteinExistence type="predicted"/>
<organism evidence="2 3">
    <name type="scientific">Frankliniella fusca</name>
    <dbReference type="NCBI Taxonomy" id="407009"/>
    <lineage>
        <taxon>Eukaryota</taxon>
        <taxon>Metazoa</taxon>
        <taxon>Ecdysozoa</taxon>
        <taxon>Arthropoda</taxon>
        <taxon>Hexapoda</taxon>
        <taxon>Insecta</taxon>
        <taxon>Pterygota</taxon>
        <taxon>Neoptera</taxon>
        <taxon>Paraneoptera</taxon>
        <taxon>Thysanoptera</taxon>
        <taxon>Terebrantia</taxon>
        <taxon>Thripoidea</taxon>
        <taxon>Thripidae</taxon>
        <taxon>Frankliniella</taxon>
    </lineage>
</organism>
<name>A0AAE1GYU2_9NEOP</name>
<dbReference type="Proteomes" id="UP001219518">
    <property type="component" value="Unassembled WGS sequence"/>
</dbReference>
<sequence>SGSPSKGRRKTNAGPSLGGGGGGQHGNGAGLRATLREDHSLSPVHTPIPRLVKENEKNTSAFGAMPIAGAPALASNQDQILGKYTDEADEMTSSAVMEYRVPDDYCRHVVSWHLVPGTVVAVLFHFRL</sequence>
<evidence type="ECO:0000313" key="2">
    <source>
        <dbReference type="EMBL" id="KAK3911800.1"/>
    </source>
</evidence>
<evidence type="ECO:0000313" key="3">
    <source>
        <dbReference type="Proteomes" id="UP001219518"/>
    </source>
</evidence>
<reference evidence="2" key="1">
    <citation type="submission" date="2021-07" db="EMBL/GenBank/DDBJ databases">
        <authorList>
            <person name="Catto M.A."/>
            <person name="Jacobson A."/>
            <person name="Kennedy G."/>
            <person name="Labadie P."/>
            <person name="Hunt B.G."/>
            <person name="Srinivasan R."/>
        </authorList>
    </citation>
    <scope>NUCLEOTIDE SEQUENCE</scope>
    <source>
        <strain evidence="2">PL_HMW_Pooled</strain>
        <tissue evidence="2">Head</tissue>
    </source>
</reference>
<feature type="compositionally biased region" description="Gly residues" evidence="1">
    <location>
        <begin position="16"/>
        <end position="29"/>
    </location>
</feature>
<feature type="non-terminal residue" evidence="2">
    <location>
        <position position="128"/>
    </location>
</feature>
<accession>A0AAE1GYU2</accession>
<keyword evidence="3" id="KW-1185">Reference proteome</keyword>
<reference evidence="2" key="2">
    <citation type="journal article" date="2023" name="BMC Genomics">
        <title>Pest status, molecular evolution, and epigenetic factors derived from the genome assembly of Frankliniella fusca, a thysanopteran phytovirus vector.</title>
        <authorList>
            <person name="Catto M.A."/>
            <person name="Labadie P.E."/>
            <person name="Jacobson A.L."/>
            <person name="Kennedy G.G."/>
            <person name="Srinivasan R."/>
            <person name="Hunt B.G."/>
        </authorList>
    </citation>
    <scope>NUCLEOTIDE SEQUENCE</scope>
    <source>
        <strain evidence="2">PL_HMW_Pooled</strain>
    </source>
</reference>
<protein>
    <submittedName>
        <fullName evidence="2">4-hydroxy-tetrahydrodipicolinate reductase</fullName>
    </submittedName>
</protein>
<feature type="region of interest" description="Disordered" evidence="1">
    <location>
        <begin position="1"/>
        <end position="57"/>
    </location>
</feature>
<dbReference type="EMBL" id="JAHWGI010000286">
    <property type="protein sequence ID" value="KAK3911800.1"/>
    <property type="molecule type" value="Genomic_DNA"/>
</dbReference>
<evidence type="ECO:0000256" key="1">
    <source>
        <dbReference type="SAM" id="MobiDB-lite"/>
    </source>
</evidence>
<comment type="caution">
    <text evidence="2">The sequence shown here is derived from an EMBL/GenBank/DDBJ whole genome shotgun (WGS) entry which is preliminary data.</text>
</comment>
<dbReference type="AlphaFoldDB" id="A0AAE1GYU2"/>